<evidence type="ECO:0000256" key="20">
    <source>
        <dbReference type="ARBA" id="ARBA00034003"/>
    </source>
</evidence>
<dbReference type="Pfam" id="PF13298">
    <property type="entry name" value="LigD_N"/>
    <property type="match status" value="1"/>
</dbReference>
<dbReference type="Pfam" id="PF04679">
    <property type="entry name" value="DNA_ligase_A_C"/>
    <property type="match status" value="1"/>
</dbReference>
<proteinExistence type="predicted"/>
<dbReference type="GeneID" id="99685060"/>
<evidence type="ECO:0000256" key="5">
    <source>
        <dbReference type="ARBA" id="ARBA00022695"/>
    </source>
</evidence>
<reference evidence="23 24" key="1">
    <citation type="submission" date="2019-03" db="EMBL/GenBank/DDBJ databases">
        <title>Genomic Encyclopedia of Type Strains, Phase IV (KMG-IV): sequencing the most valuable type-strain genomes for metagenomic binning, comparative biology and taxonomic classification.</title>
        <authorList>
            <person name="Goeker M."/>
        </authorList>
    </citation>
    <scope>NUCLEOTIDE SEQUENCE [LARGE SCALE GENOMIC DNA]</scope>
    <source>
        <strain evidence="23 24">DSM 1709</strain>
    </source>
</reference>
<dbReference type="GO" id="GO:0003677">
    <property type="term" value="F:DNA binding"/>
    <property type="evidence" value="ECO:0007669"/>
    <property type="project" value="UniProtKB-KW"/>
</dbReference>
<dbReference type="EC" id="6.5.1.1" evidence="2"/>
<dbReference type="NCBIfam" id="TIGR02779">
    <property type="entry name" value="NHEJ_ligase_lig"/>
    <property type="match status" value="1"/>
</dbReference>
<comment type="cofactor">
    <cofactor evidence="1">
        <name>Mn(2+)</name>
        <dbReference type="ChEBI" id="CHEBI:29035"/>
    </cofactor>
</comment>
<evidence type="ECO:0000256" key="21">
    <source>
        <dbReference type="SAM" id="MobiDB-lite"/>
    </source>
</evidence>
<evidence type="ECO:0000256" key="12">
    <source>
        <dbReference type="ARBA" id="ARBA00022840"/>
    </source>
</evidence>
<organism evidence="23 24">
    <name type="scientific">Rubrivivax gelatinosus</name>
    <name type="common">Rhodocyclus gelatinosus</name>
    <name type="synonym">Rhodopseudomonas gelatinosa</name>
    <dbReference type="NCBI Taxonomy" id="28068"/>
    <lineage>
        <taxon>Bacteria</taxon>
        <taxon>Pseudomonadati</taxon>
        <taxon>Pseudomonadota</taxon>
        <taxon>Betaproteobacteria</taxon>
        <taxon>Burkholderiales</taxon>
        <taxon>Sphaerotilaceae</taxon>
        <taxon>Rubrivivax</taxon>
    </lineage>
</organism>
<dbReference type="Gene3D" id="3.30.1490.70">
    <property type="match status" value="1"/>
</dbReference>
<dbReference type="PANTHER" id="PTHR42705:SF2">
    <property type="entry name" value="BIFUNCTIONAL NON-HOMOLOGOUS END JOINING PROTEIN LIGD"/>
    <property type="match status" value="1"/>
</dbReference>
<feature type="domain" description="ATP-dependent DNA ligase family profile" evidence="22">
    <location>
        <begin position="318"/>
        <end position="406"/>
    </location>
</feature>
<evidence type="ECO:0000256" key="2">
    <source>
        <dbReference type="ARBA" id="ARBA00012727"/>
    </source>
</evidence>
<dbReference type="InterPro" id="IPR052171">
    <property type="entry name" value="NHEJ_LigD"/>
</dbReference>
<keyword evidence="14" id="KW-0238">DNA-binding</keyword>
<evidence type="ECO:0000256" key="6">
    <source>
        <dbReference type="ARBA" id="ARBA00022722"/>
    </source>
</evidence>
<dbReference type="InterPro" id="IPR012310">
    <property type="entry name" value="DNA_ligase_ATP-dep_cent"/>
</dbReference>
<dbReference type="NCBIfam" id="TIGR02778">
    <property type="entry name" value="ligD_pol"/>
    <property type="match status" value="1"/>
</dbReference>
<feature type="compositionally biased region" description="Basic and acidic residues" evidence="21">
    <location>
        <begin position="9"/>
        <end position="25"/>
    </location>
</feature>
<keyword evidence="12" id="KW-0067">ATP-binding</keyword>
<keyword evidence="10" id="KW-0378">Hydrolase</keyword>
<keyword evidence="15" id="KW-0233">DNA recombination</keyword>
<dbReference type="CDD" id="cd07971">
    <property type="entry name" value="OBF_DNA_ligase_LigD"/>
    <property type="match status" value="1"/>
</dbReference>
<dbReference type="RefSeq" id="WP_132644910.1">
    <property type="nucleotide sequence ID" value="NZ_CP181386.1"/>
</dbReference>
<dbReference type="CDD" id="cd04862">
    <property type="entry name" value="PaeLigD_Pol_like"/>
    <property type="match status" value="1"/>
</dbReference>
<dbReference type="Pfam" id="PF21686">
    <property type="entry name" value="LigD_Prim-Pol"/>
    <property type="match status" value="1"/>
</dbReference>
<comment type="catalytic activity">
    <reaction evidence="20">
        <text>ATP + (deoxyribonucleotide)n-3'-hydroxyl + 5'-phospho-(deoxyribonucleotide)m = (deoxyribonucleotide)n+m + AMP + diphosphate.</text>
        <dbReference type="EC" id="6.5.1.1"/>
    </reaction>
</comment>
<dbReference type="Gene3D" id="2.40.50.140">
    <property type="entry name" value="Nucleic acid-binding proteins"/>
    <property type="match status" value="1"/>
</dbReference>
<keyword evidence="11" id="KW-0269">Exonuclease</keyword>
<evidence type="ECO:0000256" key="8">
    <source>
        <dbReference type="ARBA" id="ARBA00022741"/>
    </source>
</evidence>
<comment type="caution">
    <text evidence="23">The sequence shown here is derived from an EMBL/GenBank/DDBJ whole genome shotgun (WGS) entry which is preliminary data.</text>
</comment>
<protein>
    <recommendedName>
        <fullName evidence="2">DNA ligase (ATP)</fullName>
        <ecNumber evidence="2">6.5.1.1</ecNumber>
    </recommendedName>
    <alternativeName>
        <fullName evidence="19">NHEJ DNA polymerase</fullName>
    </alternativeName>
</protein>
<dbReference type="SUPFAM" id="SSF56091">
    <property type="entry name" value="DNA ligase/mRNA capping enzyme, catalytic domain"/>
    <property type="match status" value="1"/>
</dbReference>
<evidence type="ECO:0000256" key="14">
    <source>
        <dbReference type="ARBA" id="ARBA00023125"/>
    </source>
</evidence>
<dbReference type="InterPro" id="IPR014144">
    <property type="entry name" value="LigD_PE_domain"/>
</dbReference>
<evidence type="ECO:0000256" key="1">
    <source>
        <dbReference type="ARBA" id="ARBA00001936"/>
    </source>
</evidence>
<evidence type="ECO:0000256" key="11">
    <source>
        <dbReference type="ARBA" id="ARBA00022839"/>
    </source>
</evidence>
<dbReference type="OrthoDB" id="9802472at2"/>
<dbReference type="NCBIfam" id="NF004628">
    <property type="entry name" value="PRK05972.1"/>
    <property type="match status" value="1"/>
</dbReference>
<keyword evidence="9" id="KW-0227">DNA damage</keyword>
<dbReference type="InterPro" id="IPR012309">
    <property type="entry name" value="DNA_ligase_ATP-dep_C"/>
</dbReference>
<dbReference type="Proteomes" id="UP000295106">
    <property type="component" value="Unassembled WGS sequence"/>
</dbReference>
<dbReference type="PROSITE" id="PS50160">
    <property type="entry name" value="DNA_LIGASE_A3"/>
    <property type="match status" value="1"/>
</dbReference>
<sequence length="855" mass="93385">MPRTAARAPAHDPLHRYRERRDLRATPEPGADAPRPGTDLGRFVVQKHDATRLHYDFRLELDGVLLSWAVPKGPSLDPADKRMAVRTEDHPLAYADFEGTIPVGHYGAGRVIVWDRGRWAPLAEPRAALAAGKLPFELDGEKLQGAWELVRLKPKAGERGENWLLFKKHDARARPRGEYDVVAAQPDSVAGRVADTPRPRRRQSRAALALDSVAPKAPQPETLAPQLATLASAAPAAGSWLYETKFDGYRLLARIRRGVPRLFTRNGHDWTDKLPGLAAALKGLGLQSAWIDGELVALGAGAAADFNALQNAFDGRGRAELVYFVFDLPYVQGRDLRELALDTRRALLQSLLDEHPLDGVRFSAELPPGGSGALATACERQLEGVIAKRRDAPYRSMRSADWLKLKCRRRQEFVVAGYTERANASGEIGSLILAVHGADGRLVHAGNVGTGWDTRAARALFTRLQPLAAAAPAFAAGAPAPGRWSRRGPGLERWVRPELVVEVEFAEWTSGGSVRHAVYLGVREDKPAAQVVRERAVAPDTVPSAARTASSSGRIARVRITHGERIVDQASGLSKLDLLRWYDAIAERMLPHLSGRPVALLRAPQGVGRPVFFQKHAERSEIPGLVQLDPALWPGHEPLMEIRTAQALLSAAQMNAVEFHTWNTTKRTIAKPDRIVFDLDPGQGVAFAAVREGALLVRTLLDELGLAAWLKTSGGKGLHVVVPIAPRAPVDVVKPFSRAVVAHLAEQVPERFVVRSGPANRVGRIFVDWLRNGEGATTVAAFSARARPGLGVSIPVSWDALPELRGGDHWTLADAREHLALEREDPWAAYWRTRQALGPALRRLGLDLRGGRDGR</sequence>
<keyword evidence="3 23" id="KW-0436">Ligase</keyword>
<evidence type="ECO:0000256" key="18">
    <source>
        <dbReference type="ARBA" id="ARBA00023268"/>
    </source>
</evidence>
<dbReference type="InterPro" id="IPR014145">
    <property type="entry name" value="LigD_pol_dom"/>
</dbReference>
<accession>A0A4R2MCV1</accession>
<dbReference type="GO" id="GO:0046872">
    <property type="term" value="F:metal ion binding"/>
    <property type="evidence" value="ECO:0007669"/>
    <property type="project" value="UniProtKB-KW"/>
</dbReference>
<evidence type="ECO:0000256" key="9">
    <source>
        <dbReference type="ARBA" id="ARBA00022763"/>
    </source>
</evidence>
<keyword evidence="17" id="KW-0464">Manganese</keyword>
<dbReference type="GO" id="GO:0005524">
    <property type="term" value="F:ATP binding"/>
    <property type="evidence" value="ECO:0007669"/>
    <property type="project" value="UniProtKB-KW"/>
</dbReference>
<feature type="region of interest" description="Disordered" evidence="21">
    <location>
        <begin position="1"/>
        <end position="40"/>
    </location>
</feature>
<dbReference type="GO" id="GO:0006281">
    <property type="term" value="P:DNA repair"/>
    <property type="evidence" value="ECO:0007669"/>
    <property type="project" value="UniProtKB-KW"/>
</dbReference>
<dbReference type="Pfam" id="PF01068">
    <property type="entry name" value="DNA_ligase_A_M"/>
    <property type="match status" value="1"/>
</dbReference>
<evidence type="ECO:0000256" key="13">
    <source>
        <dbReference type="ARBA" id="ARBA00022932"/>
    </source>
</evidence>
<dbReference type="SUPFAM" id="SSF50249">
    <property type="entry name" value="Nucleic acid-binding proteins"/>
    <property type="match status" value="1"/>
</dbReference>
<evidence type="ECO:0000256" key="15">
    <source>
        <dbReference type="ARBA" id="ARBA00023172"/>
    </source>
</evidence>
<dbReference type="InterPro" id="IPR012340">
    <property type="entry name" value="NA-bd_OB-fold"/>
</dbReference>
<dbReference type="InterPro" id="IPR014146">
    <property type="entry name" value="LigD_ligase_dom"/>
</dbReference>
<dbReference type="CDD" id="cd07906">
    <property type="entry name" value="Adenylation_DNA_ligase_LigD_LigC"/>
    <property type="match status" value="1"/>
</dbReference>
<dbReference type="NCBIfam" id="TIGR02776">
    <property type="entry name" value="NHEJ_ligase_prk"/>
    <property type="match status" value="1"/>
</dbReference>
<keyword evidence="4" id="KW-0808">Transferase</keyword>
<keyword evidence="5" id="KW-0548">Nucleotidyltransferase</keyword>
<evidence type="ECO:0000256" key="4">
    <source>
        <dbReference type="ARBA" id="ARBA00022679"/>
    </source>
</evidence>
<dbReference type="GO" id="GO:0006310">
    <property type="term" value="P:DNA recombination"/>
    <property type="evidence" value="ECO:0007669"/>
    <property type="project" value="UniProtKB-KW"/>
</dbReference>
<evidence type="ECO:0000256" key="17">
    <source>
        <dbReference type="ARBA" id="ARBA00023211"/>
    </source>
</evidence>
<dbReference type="InterPro" id="IPR033651">
    <property type="entry name" value="PaeLigD_Pol-like"/>
</dbReference>
<evidence type="ECO:0000256" key="16">
    <source>
        <dbReference type="ARBA" id="ARBA00023204"/>
    </source>
</evidence>
<keyword evidence="8" id="KW-0547">Nucleotide-binding</keyword>
<dbReference type="Gene3D" id="3.90.920.10">
    <property type="entry name" value="DNA primase, PRIM domain"/>
    <property type="match status" value="1"/>
</dbReference>
<dbReference type="GO" id="GO:0003910">
    <property type="term" value="F:DNA ligase (ATP) activity"/>
    <property type="evidence" value="ECO:0007669"/>
    <property type="project" value="UniProtKB-EC"/>
</dbReference>
<evidence type="ECO:0000256" key="3">
    <source>
        <dbReference type="ARBA" id="ARBA00022598"/>
    </source>
</evidence>
<keyword evidence="6" id="KW-0540">Nuclease</keyword>
<evidence type="ECO:0000256" key="10">
    <source>
        <dbReference type="ARBA" id="ARBA00022801"/>
    </source>
</evidence>
<dbReference type="PANTHER" id="PTHR42705">
    <property type="entry name" value="BIFUNCTIONAL NON-HOMOLOGOUS END JOINING PROTEIN LIGD"/>
    <property type="match status" value="1"/>
</dbReference>
<dbReference type="Gene3D" id="3.30.470.30">
    <property type="entry name" value="DNA ligase/mRNA capping enzyme"/>
    <property type="match status" value="1"/>
</dbReference>
<keyword evidence="7" id="KW-0479">Metal-binding</keyword>
<name>A0A4R2MCV1_RUBGE</name>
<evidence type="ECO:0000256" key="7">
    <source>
        <dbReference type="ARBA" id="ARBA00022723"/>
    </source>
</evidence>
<gene>
    <name evidence="23" type="ORF">EV684_102153</name>
</gene>
<dbReference type="AlphaFoldDB" id="A0A4R2MCV1"/>
<dbReference type="GO" id="GO:0004527">
    <property type="term" value="F:exonuclease activity"/>
    <property type="evidence" value="ECO:0007669"/>
    <property type="project" value="UniProtKB-KW"/>
</dbReference>
<dbReference type="NCBIfam" id="TIGR02777">
    <property type="entry name" value="LigD_PE_dom"/>
    <property type="match status" value="1"/>
</dbReference>
<keyword evidence="16" id="KW-0234">DNA repair</keyword>
<evidence type="ECO:0000259" key="22">
    <source>
        <dbReference type="PROSITE" id="PS50160"/>
    </source>
</evidence>
<dbReference type="GO" id="GO:0003887">
    <property type="term" value="F:DNA-directed DNA polymerase activity"/>
    <property type="evidence" value="ECO:0007669"/>
    <property type="project" value="UniProtKB-KW"/>
</dbReference>
<evidence type="ECO:0000256" key="19">
    <source>
        <dbReference type="ARBA" id="ARBA00029943"/>
    </source>
</evidence>
<keyword evidence="13" id="KW-0239">DNA-directed DNA polymerase</keyword>
<dbReference type="InterPro" id="IPR014143">
    <property type="entry name" value="NHEJ_ligase_prk"/>
</dbReference>
<evidence type="ECO:0000313" key="24">
    <source>
        <dbReference type="Proteomes" id="UP000295106"/>
    </source>
</evidence>
<keyword evidence="18" id="KW-0511">Multifunctional enzyme</keyword>
<dbReference type="EMBL" id="SLXD01000002">
    <property type="protein sequence ID" value="TCP04400.1"/>
    <property type="molecule type" value="Genomic_DNA"/>
</dbReference>
<evidence type="ECO:0000313" key="23">
    <source>
        <dbReference type="EMBL" id="TCP04400.1"/>
    </source>
</evidence>